<feature type="domain" description="CheW-like" evidence="4">
    <location>
        <begin position="16"/>
        <end position="156"/>
    </location>
</feature>
<dbReference type="EMBL" id="BMDP01000002">
    <property type="protein sequence ID" value="GGI54025.1"/>
    <property type="molecule type" value="Genomic_DNA"/>
</dbReference>
<evidence type="ECO:0000256" key="3">
    <source>
        <dbReference type="ARBA" id="ARBA00022490"/>
    </source>
</evidence>
<evidence type="ECO:0000256" key="2">
    <source>
        <dbReference type="ARBA" id="ARBA00021483"/>
    </source>
</evidence>
<dbReference type="PANTHER" id="PTHR22617">
    <property type="entry name" value="CHEMOTAXIS SENSOR HISTIDINE KINASE-RELATED"/>
    <property type="match status" value="1"/>
</dbReference>
<reference evidence="5" key="2">
    <citation type="submission" date="2020-09" db="EMBL/GenBank/DDBJ databases">
        <authorList>
            <person name="Sun Q."/>
            <person name="Sedlacek I."/>
        </authorList>
    </citation>
    <scope>NUCLEOTIDE SEQUENCE</scope>
    <source>
        <strain evidence="5">CCM 7664</strain>
    </source>
</reference>
<evidence type="ECO:0000313" key="6">
    <source>
        <dbReference type="Proteomes" id="UP000627205"/>
    </source>
</evidence>
<dbReference type="Pfam" id="PF01584">
    <property type="entry name" value="CheW"/>
    <property type="match status" value="1"/>
</dbReference>
<organism evidence="5 6">
    <name type="scientific">Oxalicibacterium solurbis</name>
    <dbReference type="NCBI Taxonomy" id="69280"/>
    <lineage>
        <taxon>Bacteria</taxon>
        <taxon>Pseudomonadati</taxon>
        <taxon>Pseudomonadota</taxon>
        <taxon>Betaproteobacteria</taxon>
        <taxon>Burkholderiales</taxon>
        <taxon>Oxalobacteraceae</taxon>
        <taxon>Oxalicibacterium</taxon>
    </lineage>
</organism>
<proteinExistence type="predicted"/>
<comment type="caution">
    <text evidence="5">The sequence shown here is derived from an EMBL/GenBank/DDBJ whole genome shotgun (WGS) entry which is preliminary data.</text>
</comment>
<keyword evidence="3" id="KW-0963">Cytoplasm</keyword>
<dbReference type="GO" id="GO:0005829">
    <property type="term" value="C:cytosol"/>
    <property type="evidence" value="ECO:0007669"/>
    <property type="project" value="TreeGrafter"/>
</dbReference>
<dbReference type="PANTHER" id="PTHR22617:SF45">
    <property type="entry name" value="CHEMOTAXIS PROTEIN CHEW"/>
    <property type="match status" value="1"/>
</dbReference>
<sequence>MSLPLQASTSSSPTAEQEFLAFTLGQEEYGIDLRNVQELRGYETVTQLANTPAYLKGVLNLRGTIVPIVDMRIRFDLGEPVYDQFTVVIVLNVRGRIMGIVVDGVSDVVALAADQLRPPPQMGAAVATDHLLGLGVFDDRMLILLDIDRLMDVDALDLVEKFAA</sequence>
<protein>
    <recommendedName>
        <fullName evidence="2">Chemotaxis protein CheW</fullName>
    </recommendedName>
</protein>
<evidence type="ECO:0000259" key="4">
    <source>
        <dbReference type="PROSITE" id="PS50851"/>
    </source>
</evidence>
<dbReference type="PROSITE" id="PS50851">
    <property type="entry name" value="CHEW"/>
    <property type="match status" value="1"/>
</dbReference>
<dbReference type="CDD" id="cd00732">
    <property type="entry name" value="CheW"/>
    <property type="match status" value="1"/>
</dbReference>
<gene>
    <name evidence="5" type="ORF">GCM10011430_11990</name>
</gene>
<dbReference type="Proteomes" id="UP000627205">
    <property type="component" value="Unassembled WGS sequence"/>
</dbReference>
<dbReference type="GO" id="GO:0006935">
    <property type="term" value="P:chemotaxis"/>
    <property type="evidence" value="ECO:0007669"/>
    <property type="project" value="InterPro"/>
</dbReference>
<dbReference type="Gene3D" id="2.40.50.180">
    <property type="entry name" value="CheA-289, Domain 4"/>
    <property type="match status" value="1"/>
</dbReference>
<dbReference type="AlphaFoldDB" id="A0A8J3AVH9"/>
<evidence type="ECO:0000256" key="1">
    <source>
        <dbReference type="ARBA" id="ARBA00004496"/>
    </source>
</evidence>
<dbReference type="SUPFAM" id="SSF50341">
    <property type="entry name" value="CheW-like"/>
    <property type="match status" value="1"/>
</dbReference>
<evidence type="ECO:0000313" key="5">
    <source>
        <dbReference type="EMBL" id="GGI54025.1"/>
    </source>
</evidence>
<keyword evidence="6" id="KW-1185">Reference proteome</keyword>
<dbReference type="SMART" id="SM00260">
    <property type="entry name" value="CheW"/>
    <property type="match status" value="1"/>
</dbReference>
<reference evidence="5" key="1">
    <citation type="journal article" date="2014" name="Int. J. Syst. Evol. Microbiol.">
        <title>Complete genome sequence of Corynebacterium casei LMG S-19264T (=DSM 44701T), isolated from a smear-ripened cheese.</title>
        <authorList>
            <consortium name="US DOE Joint Genome Institute (JGI-PGF)"/>
            <person name="Walter F."/>
            <person name="Albersmeier A."/>
            <person name="Kalinowski J."/>
            <person name="Ruckert C."/>
        </authorList>
    </citation>
    <scope>NUCLEOTIDE SEQUENCE</scope>
    <source>
        <strain evidence="5">CCM 7664</strain>
    </source>
</reference>
<dbReference type="GO" id="GO:0007165">
    <property type="term" value="P:signal transduction"/>
    <property type="evidence" value="ECO:0007669"/>
    <property type="project" value="InterPro"/>
</dbReference>
<dbReference type="InterPro" id="IPR036061">
    <property type="entry name" value="CheW-like_dom_sf"/>
</dbReference>
<accession>A0A8J3AVH9</accession>
<dbReference type="Gene3D" id="2.30.30.40">
    <property type="entry name" value="SH3 Domains"/>
    <property type="match status" value="1"/>
</dbReference>
<dbReference type="InterPro" id="IPR039315">
    <property type="entry name" value="CheW"/>
</dbReference>
<comment type="subcellular location">
    <subcellularLocation>
        <location evidence="1">Cytoplasm</location>
    </subcellularLocation>
</comment>
<dbReference type="InterPro" id="IPR002545">
    <property type="entry name" value="CheW-lke_dom"/>
</dbReference>
<name>A0A8J3AVH9_9BURK</name>
<dbReference type="RefSeq" id="WP_188420130.1">
    <property type="nucleotide sequence ID" value="NZ_BMDP01000002.1"/>
</dbReference>